<organism evidence="5">
    <name type="scientific">marine metagenome</name>
    <dbReference type="NCBI Taxonomy" id="408172"/>
    <lineage>
        <taxon>unclassified sequences</taxon>
        <taxon>metagenomes</taxon>
        <taxon>ecological metagenomes</taxon>
    </lineage>
</organism>
<feature type="domain" description="Transketolase-like pyrimidine-binding" evidence="4">
    <location>
        <begin position="4"/>
        <end position="179"/>
    </location>
</feature>
<protein>
    <recommendedName>
        <fullName evidence="4">Transketolase-like pyrimidine-binding domain-containing protein</fullName>
    </recommendedName>
</protein>
<dbReference type="CDD" id="cd07036">
    <property type="entry name" value="TPP_PYR_E1-PDHc-beta_like"/>
    <property type="match status" value="1"/>
</dbReference>
<dbReference type="AlphaFoldDB" id="A0A382UB29"/>
<dbReference type="InterPro" id="IPR005475">
    <property type="entry name" value="Transketolase-like_Pyr-bd"/>
</dbReference>
<dbReference type="SUPFAM" id="SSF52518">
    <property type="entry name" value="Thiamin diphosphate-binding fold (THDP-binding)"/>
    <property type="match status" value="1"/>
</dbReference>
<evidence type="ECO:0000256" key="3">
    <source>
        <dbReference type="ARBA" id="ARBA00023052"/>
    </source>
</evidence>
<dbReference type="InterPro" id="IPR029061">
    <property type="entry name" value="THDP-binding"/>
</dbReference>
<keyword evidence="2" id="KW-0560">Oxidoreductase</keyword>
<comment type="cofactor">
    <cofactor evidence="1">
        <name>thiamine diphosphate</name>
        <dbReference type="ChEBI" id="CHEBI:58937"/>
    </cofactor>
</comment>
<dbReference type="InterPro" id="IPR033248">
    <property type="entry name" value="Transketolase_C"/>
</dbReference>
<dbReference type="EMBL" id="UINC01142714">
    <property type="protein sequence ID" value="SVD31217.1"/>
    <property type="molecule type" value="Genomic_DNA"/>
</dbReference>
<dbReference type="Pfam" id="PF02779">
    <property type="entry name" value="Transket_pyr"/>
    <property type="match status" value="1"/>
</dbReference>
<dbReference type="FunFam" id="3.40.50.970:FF:000001">
    <property type="entry name" value="Pyruvate dehydrogenase E1 beta subunit"/>
    <property type="match status" value="1"/>
</dbReference>
<dbReference type="GO" id="GO:0016491">
    <property type="term" value="F:oxidoreductase activity"/>
    <property type="evidence" value="ECO:0007669"/>
    <property type="project" value="UniProtKB-KW"/>
</dbReference>
<sequence>MPDILFRDAIKLGLQEALDNDPSVFIMGEDIGAYGGAYAVTDGLLDQYGPERIKDTPISEATFIGAGIGAAIAGLRPVIELMSISFSLVGFDQIVNMAANIRYMSGGQVNVPMVLRAPTGAGVQLAATHSQSFETWLCEVPGLKCVCPSTPYDALGLIRSAIKDDNPVFVAEPAMLYSKKGEIPNEYYEVPIGKANVIKSGSDVSLISYGHGIKIISETANYLEKNGINAELVDLRS</sequence>
<evidence type="ECO:0000256" key="1">
    <source>
        <dbReference type="ARBA" id="ARBA00001964"/>
    </source>
</evidence>
<accession>A0A382UB29</accession>
<gene>
    <name evidence="5" type="ORF">METZ01_LOCUS384071</name>
</gene>
<dbReference type="PANTHER" id="PTHR43257">
    <property type="entry name" value="PYRUVATE DEHYDROGENASE E1 COMPONENT BETA SUBUNIT"/>
    <property type="match status" value="1"/>
</dbReference>
<dbReference type="SMART" id="SM00861">
    <property type="entry name" value="Transket_pyr"/>
    <property type="match status" value="1"/>
</dbReference>
<evidence type="ECO:0000313" key="5">
    <source>
        <dbReference type="EMBL" id="SVD31217.1"/>
    </source>
</evidence>
<dbReference type="Gene3D" id="3.40.50.970">
    <property type="match status" value="1"/>
</dbReference>
<dbReference type="SUPFAM" id="SSF52922">
    <property type="entry name" value="TK C-terminal domain-like"/>
    <property type="match status" value="1"/>
</dbReference>
<evidence type="ECO:0000256" key="2">
    <source>
        <dbReference type="ARBA" id="ARBA00023002"/>
    </source>
</evidence>
<feature type="non-terminal residue" evidence="5">
    <location>
        <position position="237"/>
    </location>
</feature>
<dbReference type="PANTHER" id="PTHR43257:SF2">
    <property type="entry name" value="PYRUVATE DEHYDROGENASE E1 COMPONENT SUBUNIT BETA"/>
    <property type="match status" value="1"/>
</dbReference>
<name>A0A382UB29_9ZZZZ</name>
<evidence type="ECO:0000259" key="4">
    <source>
        <dbReference type="SMART" id="SM00861"/>
    </source>
</evidence>
<dbReference type="InterPro" id="IPR009014">
    <property type="entry name" value="Transketo_C/PFOR_II"/>
</dbReference>
<keyword evidence="3" id="KW-0786">Thiamine pyrophosphate</keyword>
<proteinExistence type="predicted"/>
<dbReference type="Gene3D" id="3.40.50.920">
    <property type="match status" value="1"/>
</dbReference>
<dbReference type="Pfam" id="PF02780">
    <property type="entry name" value="Transketolase_C"/>
    <property type="match status" value="1"/>
</dbReference>
<reference evidence="5" key="1">
    <citation type="submission" date="2018-05" db="EMBL/GenBank/DDBJ databases">
        <authorList>
            <person name="Lanie J.A."/>
            <person name="Ng W.-L."/>
            <person name="Kazmierczak K.M."/>
            <person name="Andrzejewski T.M."/>
            <person name="Davidsen T.M."/>
            <person name="Wayne K.J."/>
            <person name="Tettelin H."/>
            <person name="Glass J.I."/>
            <person name="Rusch D."/>
            <person name="Podicherti R."/>
            <person name="Tsui H.-C.T."/>
            <person name="Winkler M.E."/>
        </authorList>
    </citation>
    <scope>NUCLEOTIDE SEQUENCE</scope>
</reference>